<reference evidence="1" key="1">
    <citation type="submission" date="2021-06" db="EMBL/GenBank/DDBJ databases">
        <authorList>
            <person name="Kallberg Y."/>
            <person name="Tangrot J."/>
            <person name="Rosling A."/>
        </authorList>
    </citation>
    <scope>NUCLEOTIDE SEQUENCE</scope>
    <source>
        <strain evidence="1">28 12/20/2015</strain>
    </source>
</reference>
<sequence length="199" mass="23613">NILPKAKINKPRITEPSFGRRDGRYLTRTNRTVYFGTKVTPEFDEAIRRLAHEQDKLITEMLEDFLAAYLEKKSSSIKKKSTNDSWYNLLPTIIPIDNQEIAKKLKAEEAGEILRVIEEKRKKEEKVVRKKSARIKDIKTNLKKYQLKTEKLTPQDIEKFDKEEKKKKKTKPTKIKERDLDQENQEPEELTPKFKKKRK</sequence>
<keyword evidence="2" id="KW-1185">Reference proteome</keyword>
<name>A0ACA9LPT8_9GLOM</name>
<comment type="caution">
    <text evidence="1">The sequence shown here is derived from an EMBL/GenBank/DDBJ whole genome shotgun (WGS) entry which is preliminary data.</text>
</comment>
<organism evidence="1 2">
    <name type="scientific">Cetraspora pellucida</name>
    <dbReference type="NCBI Taxonomy" id="1433469"/>
    <lineage>
        <taxon>Eukaryota</taxon>
        <taxon>Fungi</taxon>
        <taxon>Fungi incertae sedis</taxon>
        <taxon>Mucoromycota</taxon>
        <taxon>Glomeromycotina</taxon>
        <taxon>Glomeromycetes</taxon>
        <taxon>Diversisporales</taxon>
        <taxon>Gigasporaceae</taxon>
        <taxon>Cetraspora</taxon>
    </lineage>
</organism>
<proteinExistence type="predicted"/>
<evidence type="ECO:0000313" key="2">
    <source>
        <dbReference type="Proteomes" id="UP000789366"/>
    </source>
</evidence>
<dbReference type="Proteomes" id="UP000789366">
    <property type="component" value="Unassembled WGS sequence"/>
</dbReference>
<accession>A0ACA9LPT8</accession>
<gene>
    <name evidence="1" type="ORF">SPELUC_LOCUS4910</name>
</gene>
<feature type="non-terminal residue" evidence="1">
    <location>
        <position position="1"/>
    </location>
</feature>
<evidence type="ECO:0000313" key="1">
    <source>
        <dbReference type="EMBL" id="CAG8543672.1"/>
    </source>
</evidence>
<dbReference type="EMBL" id="CAJVPW010004671">
    <property type="protein sequence ID" value="CAG8543672.1"/>
    <property type="molecule type" value="Genomic_DNA"/>
</dbReference>
<protein>
    <submittedName>
        <fullName evidence="1">6947_t:CDS:1</fullName>
    </submittedName>
</protein>